<evidence type="ECO:0000313" key="1">
    <source>
        <dbReference type="EMBL" id="TLD39934.1"/>
    </source>
</evidence>
<evidence type="ECO:0000313" key="2">
    <source>
        <dbReference type="Proteomes" id="UP000319783"/>
    </source>
</evidence>
<organism evidence="1 2">
    <name type="scientific">Candidatus Jettenia ecosi</name>
    <dbReference type="NCBI Taxonomy" id="2494326"/>
    <lineage>
        <taxon>Bacteria</taxon>
        <taxon>Pseudomonadati</taxon>
        <taxon>Planctomycetota</taxon>
        <taxon>Candidatus Brocadiia</taxon>
        <taxon>Candidatus Brocadiales</taxon>
        <taxon>Candidatus Brocadiaceae</taxon>
        <taxon>Candidatus Jettenia</taxon>
    </lineage>
</organism>
<dbReference type="AlphaFoldDB" id="A0A533Q5W0"/>
<comment type="caution">
    <text evidence="1">The sequence shown here is derived from an EMBL/GenBank/DDBJ whole genome shotgun (WGS) entry which is preliminary data.</text>
</comment>
<sequence>MKCNKISRDRQCLFTVKSLYFIVRHFHETLQKRNDISIIESLFILVESYEIHSIFKDRNNFRKIEKEGYSPVKI</sequence>
<dbReference type="EMBL" id="SULG01000162">
    <property type="protein sequence ID" value="TLD39934.1"/>
    <property type="molecule type" value="Genomic_DNA"/>
</dbReference>
<dbReference type="Proteomes" id="UP000319783">
    <property type="component" value="Unassembled WGS sequence"/>
</dbReference>
<gene>
    <name evidence="1" type="ORF">JETT_3800</name>
</gene>
<accession>A0A533Q5W0</accession>
<reference evidence="1 2" key="1">
    <citation type="submission" date="2019-04" db="EMBL/GenBank/DDBJ databases">
        <title>Genome of a novel bacterium Candidatus Jettenia ecosi reconstructed from metagenome of an anammox bioreactor.</title>
        <authorList>
            <person name="Mardanov A.V."/>
            <person name="Beletsky A.V."/>
            <person name="Ravin N.V."/>
            <person name="Botchkova E.A."/>
            <person name="Litti Y.V."/>
            <person name="Nozhevnikova A.N."/>
        </authorList>
    </citation>
    <scope>NUCLEOTIDE SEQUENCE [LARGE SCALE GENOMIC DNA]</scope>
    <source>
        <strain evidence="1">J2</strain>
    </source>
</reference>
<proteinExistence type="predicted"/>
<protein>
    <submittedName>
        <fullName evidence="1">Uncharacterized protein</fullName>
    </submittedName>
</protein>
<name>A0A533Q5W0_9BACT</name>